<keyword evidence="6" id="KW-0520">NAD</keyword>
<reference evidence="11" key="1">
    <citation type="journal article" date="2019" name="Plant Biotechnol. J.">
        <title>Genome sequencing of the Australian wild diploid species Gossypium australe highlights disease resistance and delayed gland morphogenesis.</title>
        <authorList>
            <person name="Cai Y."/>
            <person name="Cai X."/>
            <person name="Wang Q."/>
            <person name="Wang P."/>
            <person name="Zhang Y."/>
            <person name="Cai C."/>
            <person name="Xu Y."/>
            <person name="Wang K."/>
            <person name="Zhou Z."/>
            <person name="Wang C."/>
            <person name="Geng S."/>
            <person name="Li B."/>
            <person name="Dong Q."/>
            <person name="Hou Y."/>
            <person name="Wang H."/>
            <person name="Ai P."/>
            <person name="Liu Z."/>
            <person name="Yi F."/>
            <person name="Sun M."/>
            <person name="An G."/>
            <person name="Cheng J."/>
            <person name="Zhang Y."/>
            <person name="Shi Q."/>
            <person name="Xie Y."/>
            <person name="Shi X."/>
            <person name="Chang Y."/>
            <person name="Huang F."/>
            <person name="Chen Y."/>
            <person name="Hong S."/>
            <person name="Mi L."/>
            <person name="Sun Q."/>
            <person name="Zhang L."/>
            <person name="Zhou B."/>
            <person name="Peng R."/>
            <person name="Zhang X."/>
            <person name="Liu F."/>
        </authorList>
    </citation>
    <scope>NUCLEOTIDE SEQUENCE [LARGE SCALE GENOMIC DNA]</scope>
    <source>
        <strain evidence="11">cv. PA1801</strain>
    </source>
</reference>
<comment type="pathway">
    <text evidence="1">Amino-acid degradation; L-valine degradation.</text>
</comment>
<comment type="caution">
    <text evidence="10">The sequence shown here is derived from an EMBL/GenBank/DDBJ whole genome shotgun (WGS) entry which is preliminary data.</text>
</comment>
<dbReference type="Pfam" id="PF03446">
    <property type="entry name" value="NAD_binding_2"/>
    <property type="match status" value="1"/>
</dbReference>
<dbReference type="Pfam" id="PF14833">
    <property type="entry name" value="NAD_binding_11"/>
    <property type="match status" value="1"/>
</dbReference>
<dbReference type="Gene3D" id="3.40.50.720">
    <property type="entry name" value="NAD(P)-binding Rossmann-like Domain"/>
    <property type="match status" value="1"/>
</dbReference>
<dbReference type="EMBL" id="SMMG02000002">
    <property type="protein sequence ID" value="KAA3484175.1"/>
    <property type="molecule type" value="Genomic_DNA"/>
</dbReference>
<keyword evidence="11" id="KW-1185">Reference proteome</keyword>
<dbReference type="Gene3D" id="1.10.1040.10">
    <property type="entry name" value="N-(1-d-carboxylethyl)-l-norvaline Dehydrogenase, domain 2"/>
    <property type="match status" value="2"/>
</dbReference>
<dbReference type="PROSITE" id="PS00895">
    <property type="entry name" value="3_HYDROXYISOBUT_DH"/>
    <property type="match status" value="1"/>
</dbReference>
<dbReference type="InterPro" id="IPR006115">
    <property type="entry name" value="6PGDH_NADP-bd"/>
</dbReference>
<dbReference type="PANTHER" id="PTHR22981:SF7">
    <property type="entry name" value="3-HYDROXYISOBUTYRATE DEHYDROGENASE, MITOCHONDRIAL"/>
    <property type="match status" value="1"/>
</dbReference>
<dbReference type="GO" id="GO:0051287">
    <property type="term" value="F:NAD binding"/>
    <property type="evidence" value="ECO:0007669"/>
    <property type="project" value="InterPro"/>
</dbReference>
<dbReference type="AlphaFoldDB" id="A0A5B6WTI4"/>
<evidence type="ECO:0000259" key="8">
    <source>
        <dbReference type="Pfam" id="PF03446"/>
    </source>
</evidence>
<evidence type="ECO:0000256" key="1">
    <source>
        <dbReference type="ARBA" id="ARBA00005109"/>
    </source>
</evidence>
<comment type="similarity">
    <text evidence="2">Belongs to the HIBADH-related family. 3-hydroxyisobutyrate dehydrogenase subfamily.</text>
</comment>
<dbReference type="GO" id="GO:0006574">
    <property type="term" value="P:L-valine catabolic process"/>
    <property type="evidence" value="ECO:0007669"/>
    <property type="project" value="TreeGrafter"/>
</dbReference>
<evidence type="ECO:0000259" key="9">
    <source>
        <dbReference type="Pfam" id="PF14833"/>
    </source>
</evidence>
<sequence>MAMMKMKIYGFRLRALLSTPLSSSPFHSVPSRIFSSSSFENVGFIGLGNMGSRMANNLLKAGYKMTVHDVNCNVMKKYSDMGVSTKQTPFEVAEASDVVITMLPSSSHVLNVYNGPDGLLQGGDLLTPQLFIDSSTVDPQTSRKLAVSVSNCILKEKKENWENPVMLDAPVSGGVVAAEAGSLTFMVGGSEDVYLAAKSLLLSMGKNAIFCGGPGNGSVAKICNNLAMAISMLGLSEALALGQSLGITASTLTKIFNSSSARCKKSGGGARICSIMLKYAQCDSDSYNPVPGVMQGVPSSRNYSGGFASKLMSPTLTLDFNFPISGFPLDLSEDGNIFILTMQAKDLNLAAASAEEVGQRCPLTFLAQNIYTEICNDGHETEDFSCVFQHYYSGKSERN</sequence>
<evidence type="ECO:0000256" key="6">
    <source>
        <dbReference type="ARBA" id="ARBA00023027"/>
    </source>
</evidence>
<feature type="domain" description="6-phosphogluconate dehydrogenase NADP-binding" evidence="8">
    <location>
        <begin position="41"/>
        <end position="212"/>
    </location>
</feature>
<evidence type="ECO:0000256" key="7">
    <source>
        <dbReference type="ARBA" id="ARBA00049197"/>
    </source>
</evidence>
<evidence type="ECO:0000256" key="2">
    <source>
        <dbReference type="ARBA" id="ARBA00006013"/>
    </source>
</evidence>
<comment type="catalytic activity">
    <reaction evidence="7">
        <text>3-hydroxy-2-methylpropanoate + NAD(+) = 2-methyl-3-oxopropanoate + NADH + H(+)</text>
        <dbReference type="Rhea" id="RHEA:17681"/>
        <dbReference type="ChEBI" id="CHEBI:11805"/>
        <dbReference type="ChEBI" id="CHEBI:15378"/>
        <dbReference type="ChEBI" id="CHEBI:57540"/>
        <dbReference type="ChEBI" id="CHEBI:57700"/>
        <dbReference type="ChEBI" id="CHEBI:57945"/>
        <dbReference type="EC" id="1.1.1.31"/>
    </reaction>
</comment>
<dbReference type="FunFam" id="3.40.50.720:FF:000119">
    <property type="entry name" value="3-hydroxyisobutyrate dehydrogenase"/>
    <property type="match status" value="1"/>
</dbReference>
<dbReference type="Proteomes" id="UP000325315">
    <property type="component" value="Unassembled WGS sequence"/>
</dbReference>
<evidence type="ECO:0000256" key="4">
    <source>
        <dbReference type="ARBA" id="ARBA00022456"/>
    </source>
</evidence>
<dbReference type="InterPro" id="IPR008927">
    <property type="entry name" value="6-PGluconate_DH-like_C_sf"/>
</dbReference>
<dbReference type="OrthoDB" id="21615at2759"/>
<evidence type="ECO:0000256" key="5">
    <source>
        <dbReference type="ARBA" id="ARBA00023002"/>
    </source>
</evidence>
<evidence type="ECO:0000313" key="10">
    <source>
        <dbReference type="EMBL" id="KAA3484175.1"/>
    </source>
</evidence>
<dbReference type="SUPFAM" id="SSF51735">
    <property type="entry name" value="NAD(P)-binding Rossmann-fold domains"/>
    <property type="match status" value="1"/>
</dbReference>
<dbReference type="PANTHER" id="PTHR22981">
    <property type="entry name" value="3-HYDROXYISOBUTYRATE DEHYDROGENASE-RELATED"/>
    <property type="match status" value="1"/>
</dbReference>
<gene>
    <name evidence="10" type="ORF">EPI10_006276</name>
</gene>
<dbReference type="GO" id="GO:0050661">
    <property type="term" value="F:NADP binding"/>
    <property type="evidence" value="ECO:0007669"/>
    <property type="project" value="InterPro"/>
</dbReference>
<dbReference type="InterPro" id="IPR036291">
    <property type="entry name" value="NAD(P)-bd_dom_sf"/>
</dbReference>
<accession>A0A5B6WTI4</accession>
<protein>
    <recommendedName>
        <fullName evidence="3">3-hydroxyisobutyrate dehydrogenase</fullName>
        <ecNumber evidence="3">1.1.1.31</ecNumber>
    </recommendedName>
</protein>
<organism evidence="10 11">
    <name type="scientific">Gossypium australe</name>
    <dbReference type="NCBI Taxonomy" id="47621"/>
    <lineage>
        <taxon>Eukaryota</taxon>
        <taxon>Viridiplantae</taxon>
        <taxon>Streptophyta</taxon>
        <taxon>Embryophyta</taxon>
        <taxon>Tracheophyta</taxon>
        <taxon>Spermatophyta</taxon>
        <taxon>Magnoliopsida</taxon>
        <taxon>eudicotyledons</taxon>
        <taxon>Gunneridae</taxon>
        <taxon>Pentapetalae</taxon>
        <taxon>rosids</taxon>
        <taxon>malvids</taxon>
        <taxon>Malvales</taxon>
        <taxon>Malvaceae</taxon>
        <taxon>Malvoideae</taxon>
        <taxon>Gossypium</taxon>
    </lineage>
</organism>
<evidence type="ECO:0000313" key="11">
    <source>
        <dbReference type="Proteomes" id="UP000325315"/>
    </source>
</evidence>
<feature type="domain" description="3-hydroxyisobutyrate dehydrogenase-like NAD-binding" evidence="9">
    <location>
        <begin position="215"/>
        <end position="264"/>
    </location>
</feature>
<name>A0A5B6WTI4_9ROSI</name>
<keyword evidence="5" id="KW-0560">Oxidoreductase</keyword>
<evidence type="ECO:0000256" key="3">
    <source>
        <dbReference type="ARBA" id="ARBA00012991"/>
    </source>
</evidence>
<proteinExistence type="inferred from homology"/>
<dbReference type="SUPFAM" id="SSF48179">
    <property type="entry name" value="6-phosphogluconate dehydrogenase C-terminal domain-like"/>
    <property type="match status" value="1"/>
</dbReference>
<dbReference type="GO" id="GO:0008442">
    <property type="term" value="F:3-hydroxyisobutyrate dehydrogenase activity"/>
    <property type="evidence" value="ECO:0007669"/>
    <property type="project" value="UniProtKB-EC"/>
</dbReference>
<dbReference type="InterPro" id="IPR029154">
    <property type="entry name" value="HIBADH-like_NADP-bd"/>
</dbReference>
<dbReference type="InterPro" id="IPR013328">
    <property type="entry name" value="6PGD_dom2"/>
</dbReference>
<keyword evidence="4" id="KW-0101">Branched-chain amino acid catabolism</keyword>
<dbReference type="EC" id="1.1.1.31" evidence="3"/>
<dbReference type="InterPro" id="IPR002204">
    <property type="entry name" value="3-OH-isobutyrate_DH-rel_CS"/>
</dbReference>